<evidence type="ECO:0000259" key="3">
    <source>
        <dbReference type="Pfam" id="PF11761"/>
    </source>
</evidence>
<name>A0ABN6S644_9BACT</name>
<evidence type="ECO:0000259" key="1">
    <source>
        <dbReference type="Pfam" id="PF01890"/>
    </source>
</evidence>
<protein>
    <submittedName>
        <fullName evidence="4">Cobalt-precorrin 5A hydrolase</fullName>
    </submittedName>
</protein>
<organism evidence="4 5">
    <name type="scientific">Pseudodesulfovibrio nedwellii</name>
    <dbReference type="NCBI Taxonomy" id="2973072"/>
    <lineage>
        <taxon>Bacteria</taxon>
        <taxon>Pseudomonadati</taxon>
        <taxon>Thermodesulfobacteriota</taxon>
        <taxon>Desulfovibrionia</taxon>
        <taxon>Desulfovibrionales</taxon>
        <taxon>Desulfovibrionaceae</taxon>
    </lineage>
</organism>
<accession>A0ABN6S644</accession>
<dbReference type="PANTHER" id="PTHR37477:SF1">
    <property type="entry name" value="COBALT-PRECORRIN-5A HYDROLASE"/>
    <property type="match status" value="1"/>
</dbReference>
<dbReference type="GO" id="GO:0016787">
    <property type="term" value="F:hydrolase activity"/>
    <property type="evidence" value="ECO:0007669"/>
    <property type="project" value="UniProtKB-KW"/>
</dbReference>
<dbReference type="InterPro" id="IPR036518">
    <property type="entry name" value="CobE/GbiG_C_sf"/>
</dbReference>
<evidence type="ECO:0000259" key="2">
    <source>
        <dbReference type="Pfam" id="PF11760"/>
    </source>
</evidence>
<feature type="domain" description="Cobalamin biosynthesis central region" evidence="3">
    <location>
        <begin position="136"/>
        <end position="217"/>
    </location>
</feature>
<feature type="domain" description="CobE/GbiG C-terminal" evidence="1">
    <location>
        <begin position="220"/>
        <end position="337"/>
    </location>
</feature>
<dbReference type="RefSeq" id="WP_281760111.1">
    <property type="nucleotide sequence ID" value="NZ_AP026709.1"/>
</dbReference>
<dbReference type="InterPro" id="IPR052553">
    <property type="entry name" value="CbiG_hydrolase"/>
</dbReference>
<evidence type="ECO:0000313" key="5">
    <source>
        <dbReference type="Proteomes" id="UP001317742"/>
    </source>
</evidence>
<dbReference type="Gene3D" id="3.40.50.11220">
    <property type="match status" value="1"/>
</dbReference>
<dbReference type="Gene3D" id="3.30.420.180">
    <property type="entry name" value="CobE/GbiG C-terminal domain"/>
    <property type="match status" value="1"/>
</dbReference>
<keyword evidence="4" id="KW-0378">Hydrolase</keyword>
<feature type="domain" description="Cobalamin synthesis G N-terminal" evidence="2">
    <location>
        <begin position="50"/>
        <end position="130"/>
    </location>
</feature>
<reference evidence="4 5" key="1">
    <citation type="submission" date="2022-08" db="EMBL/GenBank/DDBJ databases">
        <title>Genome Sequence of the sulphate-reducing bacterium, Pseudodesulfovibrio sp. SYK.</title>
        <authorList>
            <person name="Kondo R."/>
            <person name="Kataoka T."/>
        </authorList>
    </citation>
    <scope>NUCLEOTIDE SEQUENCE [LARGE SCALE GENOMIC DNA]</scope>
    <source>
        <strain evidence="4 5">SYK</strain>
    </source>
</reference>
<dbReference type="InterPro" id="IPR002750">
    <property type="entry name" value="CobE/GbiG_C"/>
</dbReference>
<dbReference type="Proteomes" id="UP001317742">
    <property type="component" value="Chromosome"/>
</dbReference>
<keyword evidence="5" id="KW-1185">Reference proteome</keyword>
<dbReference type="PANTHER" id="PTHR37477">
    <property type="entry name" value="COBALT-PRECORRIN-5A HYDROLASE"/>
    <property type="match status" value="1"/>
</dbReference>
<dbReference type="Pfam" id="PF01890">
    <property type="entry name" value="CbiG_C"/>
    <property type="match status" value="1"/>
</dbReference>
<proteinExistence type="predicted"/>
<dbReference type="Pfam" id="PF11760">
    <property type="entry name" value="CbiG_N"/>
    <property type="match status" value="1"/>
</dbReference>
<dbReference type="InterPro" id="IPR038029">
    <property type="entry name" value="GbiG_N_sf"/>
</dbReference>
<sequence>MSVKKIAYYALTSKGHTIVSRLAAKLGGTVYASRRLEAEGAAPFDSLSELISATFNTFDAHVFVAAAGIAVRCIAPHLQSKETDPAVVCLDQEGQYAISLLAGHLGGANELSTRCARVLDGQPVITTATDSVGVLSIDMLAQSRGLVINDISRVKFVNIALLEGMTVQLHDPEDWLGLAWDMSFEGISDPADWDKNRPGIWVTWHDDCPQGALCLHPRMLHLGVGCRLDVSKEEILDHVHAVFKAKGLALKSIASLGSVEAKRHEAGLLEAAHDFGVDPVFYSTKQLASIDVPTPSDMVLAHMNVPSVAEASALLATHGGELVVTKEKTSTVTLAVARAKGD</sequence>
<dbReference type="SUPFAM" id="SSF159664">
    <property type="entry name" value="CobE/GbiG C-terminal domain-like"/>
    <property type="match status" value="1"/>
</dbReference>
<dbReference type="EMBL" id="AP026709">
    <property type="protein sequence ID" value="BDQ37593.1"/>
    <property type="molecule type" value="Genomic_DNA"/>
</dbReference>
<dbReference type="InterPro" id="IPR021744">
    <property type="entry name" value="CbiG_N"/>
</dbReference>
<dbReference type="SUPFAM" id="SSF159672">
    <property type="entry name" value="CbiG N-terminal domain-like"/>
    <property type="match status" value="1"/>
</dbReference>
<dbReference type="Pfam" id="PF11761">
    <property type="entry name" value="CbiG_mid"/>
    <property type="match status" value="1"/>
</dbReference>
<dbReference type="InterPro" id="IPR021745">
    <property type="entry name" value="CbiG_mid"/>
</dbReference>
<evidence type="ECO:0000313" key="4">
    <source>
        <dbReference type="EMBL" id="BDQ37593.1"/>
    </source>
</evidence>
<gene>
    <name evidence="4" type="primary">cbiG</name>
    <name evidence="4" type="ORF">SYK_19530</name>
</gene>